<dbReference type="PANTHER" id="PTHR42695:SF5">
    <property type="entry name" value="GLUTAMINE AMIDOTRANSFERASE YLR126C-RELATED"/>
    <property type="match status" value="1"/>
</dbReference>
<keyword evidence="2" id="KW-0808">Transferase</keyword>
<keyword evidence="2" id="KW-0436">Ligase</keyword>
<proteinExistence type="predicted"/>
<dbReference type="PANTHER" id="PTHR42695">
    <property type="entry name" value="GLUTAMINE AMIDOTRANSFERASE YLR126C-RELATED"/>
    <property type="match status" value="1"/>
</dbReference>
<dbReference type="GO" id="GO:0005829">
    <property type="term" value="C:cytosol"/>
    <property type="evidence" value="ECO:0007669"/>
    <property type="project" value="TreeGrafter"/>
</dbReference>
<accession>A0A0A0B120</accession>
<dbReference type="STRING" id="1408250.Q760_08420"/>
<organism evidence="2 3">
    <name type="scientific">Cellulomonas cellasea DSM 20118</name>
    <dbReference type="NCBI Taxonomy" id="1408250"/>
    <lineage>
        <taxon>Bacteria</taxon>
        <taxon>Bacillati</taxon>
        <taxon>Actinomycetota</taxon>
        <taxon>Actinomycetes</taxon>
        <taxon>Micrococcales</taxon>
        <taxon>Cellulomonadaceae</taxon>
        <taxon>Cellulomonas</taxon>
    </lineage>
</organism>
<dbReference type="GO" id="GO:0003922">
    <property type="term" value="F:GMP synthase (glutamine-hydrolyzing) activity"/>
    <property type="evidence" value="ECO:0007669"/>
    <property type="project" value="UniProtKB-EC"/>
</dbReference>
<dbReference type="EMBL" id="AXNT01000200">
    <property type="protein sequence ID" value="KGM00480.1"/>
    <property type="molecule type" value="Genomic_DNA"/>
</dbReference>
<dbReference type="PROSITE" id="PS51273">
    <property type="entry name" value="GATASE_TYPE_1"/>
    <property type="match status" value="1"/>
</dbReference>
<keyword evidence="3" id="KW-1185">Reference proteome</keyword>
<dbReference type="SUPFAM" id="SSF52317">
    <property type="entry name" value="Class I glutamine amidotransferase-like"/>
    <property type="match status" value="1"/>
</dbReference>
<dbReference type="Gene3D" id="3.40.50.880">
    <property type="match status" value="1"/>
</dbReference>
<dbReference type="InterPro" id="IPR029062">
    <property type="entry name" value="Class_I_gatase-like"/>
</dbReference>
<reference evidence="2 3" key="1">
    <citation type="submission" date="2013-10" db="EMBL/GenBank/DDBJ databases">
        <authorList>
            <person name="Wang G."/>
            <person name="Zhuang W."/>
        </authorList>
    </citation>
    <scope>NUCLEOTIDE SEQUENCE [LARGE SCALE GENOMIC DNA]</scope>
    <source>
        <strain evidence="2 3">DSM 20118</strain>
    </source>
</reference>
<protein>
    <submittedName>
        <fullName evidence="2">Glutamine amidotransferase</fullName>
        <ecNumber evidence="2">6.3.5.2</ecNumber>
    </submittedName>
</protein>
<dbReference type="Pfam" id="PF00117">
    <property type="entry name" value="GATase"/>
    <property type="match status" value="1"/>
</dbReference>
<sequence length="242" mass="26616">MRPFLLLASRADDPAADGEYAAMLRYGGLTPERLHRVRMEAGPLPPIDLDRYAGVLVGGSPFNSADPPERKSAVQHRVEAELVPLLDEIVARDHPFLGACYGVGTLGAHQGAVIDGTYAEEIGSVEVTLTDAGAEDPLLEGVPRTFEAFVGHREACRTLPAHAVLLASSATCPVQMFRVREHLYATQFHPELDVEGIVTRIEVYRHAGYFPPEDAYRVEERVRRVAVTHPPTILRNFVRLFG</sequence>
<dbReference type="InterPro" id="IPR044992">
    <property type="entry name" value="ChyE-like"/>
</dbReference>
<evidence type="ECO:0000259" key="1">
    <source>
        <dbReference type="Pfam" id="PF00117"/>
    </source>
</evidence>
<name>A0A0A0B120_9CELL</name>
<comment type="caution">
    <text evidence="2">The sequence shown here is derived from an EMBL/GenBank/DDBJ whole genome shotgun (WGS) entry which is preliminary data.</text>
</comment>
<dbReference type="EC" id="6.3.5.2" evidence="2"/>
<dbReference type="Proteomes" id="UP000029833">
    <property type="component" value="Unassembled WGS sequence"/>
</dbReference>
<keyword evidence="2" id="KW-0315">Glutamine amidotransferase</keyword>
<dbReference type="CDD" id="cd01741">
    <property type="entry name" value="GATase1_1"/>
    <property type="match status" value="1"/>
</dbReference>
<dbReference type="OrthoDB" id="5196541at2"/>
<dbReference type="RefSeq" id="WP_034635330.1">
    <property type="nucleotide sequence ID" value="NZ_AXNT01000200.1"/>
</dbReference>
<dbReference type="AlphaFoldDB" id="A0A0A0B120"/>
<dbReference type="NCBIfam" id="NF005743">
    <property type="entry name" value="PRK07567.1"/>
    <property type="match status" value="1"/>
</dbReference>
<feature type="domain" description="Glutamine amidotransferase" evidence="1">
    <location>
        <begin position="51"/>
        <end position="192"/>
    </location>
</feature>
<gene>
    <name evidence="2" type="ORF">Q760_08420</name>
</gene>
<evidence type="ECO:0000313" key="3">
    <source>
        <dbReference type="Proteomes" id="UP000029833"/>
    </source>
</evidence>
<evidence type="ECO:0000313" key="2">
    <source>
        <dbReference type="EMBL" id="KGM00480.1"/>
    </source>
</evidence>
<dbReference type="InterPro" id="IPR017926">
    <property type="entry name" value="GATASE"/>
</dbReference>
<dbReference type="GO" id="GO:0016740">
    <property type="term" value="F:transferase activity"/>
    <property type="evidence" value="ECO:0007669"/>
    <property type="project" value="UniProtKB-KW"/>
</dbReference>